<proteinExistence type="inferred from homology"/>
<reference evidence="6" key="1">
    <citation type="journal article" date="2014" name="Genome Announc.">
        <title>Genome sequence and annotation of Acremonium chrysogenum, producer of the beta-lactam antibiotic cephalosporin C.</title>
        <authorList>
            <person name="Terfehr D."/>
            <person name="Dahlmann T.A."/>
            <person name="Specht T."/>
            <person name="Zadra I."/>
            <person name="Kuernsteiner H."/>
            <person name="Kueck U."/>
        </authorList>
    </citation>
    <scope>NUCLEOTIDE SEQUENCE [LARGE SCALE GENOMIC DNA]</scope>
    <source>
        <strain evidence="6">ATCC 11550 / CBS 779.69 / DSM 880 / IAM 14645 / JCM 23072 / IMI 49137</strain>
    </source>
</reference>
<name>A0A086T3N9_HAPC1</name>
<evidence type="ECO:0000256" key="3">
    <source>
        <dbReference type="ARBA" id="ARBA00023157"/>
    </source>
</evidence>
<gene>
    <name evidence="5" type="ORF">ACRE_052590</name>
</gene>
<feature type="chain" id="PRO_5001815358" evidence="4">
    <location>
        <begin position="17"/>
        <end position="100"/>
    </location>
</feature>
<organism evidence="5 6">
    <name type="scientific">Hapsidospora chrysogenum (strain ATCC 11550 / CBS 779.69 / DSM 880 / IAM 14645 / JCM 23072 / IMI 49137)</name>
    <name type="common">Acremonium chrysogenum</name>
    <dbReference type="NCBI Taxonomy" id="857340"/>
    <lineage>
        <taxon>Eukaryota</taxon>
        <taxon>Fungi</taxon>
        <taxon>Dikarya</taxon>
        <taxon>Ascomycota</taxon>
        <taxon>Pezizomycotina</taxon>
        <taxon>Sordariomycetes</taxon>
        <taxon>Hypocreomycetidae</taxon>
        <taxon>Hypocreales</taxon>
        <taxon>Bionectriaceae</taxon>
        <taxon>Hapsidospora</taxon>
    </lineage>
</organism>
<dbReference type="OrthoDB" id="4500971at2759"/>
<evidence type="ECO:0000313" key="6">
    <source>
        <dbReference type="Proteomes" id="UP000029964"/>
    </source>
</evidence>
<evidence type="ECO:0000256" key="4">
    <source>
        <dbReference type="SAM" id="SignalP"/>
    </source>
</evidence>
<dbReference type="Proteomes" id="UP000029964">
    <property type="component" value="Unassembled WGS sequence"/>
</dbReference>
<dbReference type="HOGENOM" id="CLU_141181_2_2_1"/>
<evidence type="ECO:0000256" key="1">
    <source>
        <dbReference type="ARBA" id="ARBA00004196"/>
    </source>
</evidence>
<evidence type="ECO:0000256" key="2">
    <source>
        <dbReference type="ARBA" id="ARBA00009576"/>
    </source>
</evidence>
<keyword evidence="3" id="KW-1015">Disulfide bond</keyword>
<dbReference type="Gene3D" id="3.20.120.10">
    <property type="entry name" value="Hydrophobin"/>
    <property type="match status" value="1"/>
</dbReference>
<dbReference type="Pfam" id="PF06766">
    <property type="entry name" value="Hydrophobin_2"/>
    <property type="match status" value="1"/>
</dbReference>
<dbReference type="EMBL" id="JPKY01000057">
    <property type="protein sequence ID" value="KFH43971.1"/>
    <property type="molecule type" value="Genomic_DNA"/>
</dbReference>
<dbReference type="STRING" id="857340.A0A086T3N9"/>
<keyword evidence="6" id="KW-1185">Reference proteome</keyword>
<feature type="signal peptide" evidence="4">
    <location>
        <begin position="1"/>
        <end position="16"/>
    </location>
</feature>
<dbReference type="InterPro" id="IPR036686">
    <property type="entry name" value="Class_II_Hydrophobin_sf"/>
</dbReference>
<comment type="similarity">
    <text evidence="2">Belongs to the cerato-ulmin hydrophobin family.</text>
</comment>
<dbReference type="AlphaFoldDB" id="A0A086T3N9"/>
<dbReference type="InterPro" id="IPR010636">
    <property type="entry name" value="Class_II_hydrophobin"/>
</dbReference>
<dbReference type="PANTHER" id="PTHR42341">
    <property type="entry name" value="HYDROPHOBIN"/>
    <property type="match status" value="1"/>
</dbReference>
<comment type="subcellular location">
    <subcellularLocation>
        <location evidence="1">Cell envelope</location>
    </subcellularLocation>
</comment>
<dbReference type="CDD" id="cd23508">
    <property type="entry name" value="hydrophobin_II"/>
    <property type="match status" value="1"/>
</dbReference>
<comment type="caution">
    <text evidence="5">The sequence shown here is derived from an EMBL/GenBank/DDBJ whole genome shotgun (WGS) entry which is preliminary data.</text>
</comment>
<accession>A0A086T3N9</accession>
<dbReference type="SUPFAM" id="SSF101751">
    <property type="entry name" value="Hydrophobin II, HfbII"/>
    <property type="match status" value="1"/>
</dbReference>
<dbReference type="GO" id="GO:0005576">
    <property type="term" value="C:extracellular region"/>
    <property type="evidence" value="ECO:0007669"/>
    <property type="project" value="InterPro"/>
</dbReference>
<keyword evidence="4" id="KW-0732">Signal</keyword>
<protein>
    <submittedName>
        <fullName evidence="5">Trihydrophobin-like protein</fullName>
    </submittedName>
</protein>
<sequence>MKFLATVALLAIGVAASPVDIEERSGGGSYQPCPAGLFSVPQCCATDVLGVIGLNCDAPPEAPHSANHFRDTCHDVGQQARCCVAPAAGQALLCTTPAGI</sequence>
<dbReference type="PANTHER" id="PTHR42341:SF1">
    <property type="entry name" value="HYDROPHOBIN"/>
    <property type="match status" value="1"/>
</dbReference>
<evidence type="ECO:0000313" key="5">
    <source>
        <dbReference type="EMBL" id="KFH43971.1"/>
    </source>
</evidence>